<reference evidence="2" key="1">
    <citation type="submission" date="2020-05" db="EMBL/GenBank/DDBJ databases">
        <authorList>
            <person name="Chiriac C."/>
            <person name="Salcher M."/>
            <person name="Ghai R."/>
            <person name="Kavagutti S V."/>
        </authorList>
    </citation>
    <scope>NUCLEOTIDE SEQUENCE</scope>
</reference>
<dbReference type="AlphaFoldDB" id="A0A6J7FHQ8"/>
<evidence type="ECO:0000256" key="1">
    <source>
        <dbReference type="SAM" id="MobiDB-lite"/>
    </source>
</evidence>
<proteinExistence type="predicted"/>
<gene>
    <name evidence="2" type="ORF">UFOPK3492_00622</name>
</gene>
<sequence length="110" mass="11159">MASPVVLATRTFTLEAPMMGSCAVSGADSKNALWPGRKAPSPPARLNALPNPGSADTADGAAPAGARRTLLLLVMARATEVVARGSEVPICTRASGAESCEEIAAALWVN</sequence>
<organism evidence="2">
    <name type="scientific">freshwater metagenome</name>
    <dbReference type="NCBI Taxonomy" id="449393"/>
    <lineage>
        <taxon>unclassified sequences</taxon>
        <taxon>metagenomes</taxon>
        <taxon>ecological metagenomes</taxon>
    </lineage>
</organism>
<dbReference type="EMBL" id="CAFBMD010000035">
    <property type="protein sequence ID" value="CAB4894976.1"/>
    <property type="molecule type" value="Genomic_DNA"/>
</dbReference>
<protein>
    <submittedName>
        <fullName evidence="2">Unannotated protein</fullName>
    </submittedName>
</protein>
<feature type="region of interest" description="Disordered" evidence="1">
    <location>
        <begin position="28"/>
        <end position="62"/>
    </location>
</feature>
<accession>A0A6J7FHQ8</accession>
<evidence type="ECO:0000313" key="2">
    <source>
        <dbReference type="EMBL" id="CAB4894976.1"/>
    </source>
</evidence>
<name>A0A6J7FHQ8_9ZZZZ</name>